<dbReference type="OrthoDB" id="1306103at2759"/>
<dbReference type="RefSeq" id="XP_021760614.1">
    <property type="nucleotide sequence ID" value="XM_021904922.1"/>
</dbReference>
<dbReference type="InterPro" id="IPR035979">
    <property type="entry name" value="RBD_domain_sf"/>
</dbReference>
<keyword evidence="1" id="KW-0175">Coiled coil</keyword>
<dbReference type="PRINTS" id="PR00625">
    <property type="entry name" value="JDOMAIN"/>
</dbReference>
<dbReference type="CDD" id="cd06257">
    <property type="entry name" value="DnaJ"/>
    <property type="match status" value="1"/>
</dbReference>
<dbReference type="Pfam" id="PF00226">
    <property type="entry name" value="DnaJ"/>
    <property type="match status" value="1"/>
</dbReference>
<reference evidence="3" key="2">
    <citation type="submission" date="2021-03" db="UniProtKB">
        <authorList>
            <consortium name="EnsemblPlants"/>
        </authorList>
    </citation>
    <scope>IDENTIFICATION</scope>
</reference>
<proteinExistence type="predicted"/>
<evidence type="ECO:0000313" key="4">
    <source>
        <dbReference type="Proteomes" id="UP000596660"/>
    </source>
</evidence>
<feature type="coiled-coil region" evidence="1">
    <location>
        <begin position="119"/>
        <end position="199"/>
    </location>
</feature>
<dbReference type="InterPro" id="IPR001623">
    <property type="entry name" value="DnaJ_domain"/>
</dbReference>
<dbReference type="GeneID" id="110725442"/>
<dbReference type="Proteomes" id="UP000596660">
    <property type="component" value="Unplaced"/>
</dbReference>
<dbReference type="AlphaFoldDB" id="A0A803LHP2"/>
<dbReference type="SUPFAM" id="SSF46565">
    <property type="entry name" value="Chaperone J-domain"/>
    <property type="match status" value="1"/>
</dbReference>
<gene>
    <name evidence="3" type="primary">LOC110725442</name>
</gene>
<dbReference type="Gene3D" id="1.10.287.110">
    <property type="entry name" value="DnaJ domain"/>
    <property type="match status" value="1"/>
</dbReference>
<reference evidence="3" key="1">
    <citation type="journal article" date="2017" name="Nature">
        <title>The genome of Chenopodium quinoa.</title>
        <authorList>
            <person name="Jarvis D.E."/>
            <person name="Ho Y.S."/>
            <person name="Lightfoot D.J."/>
            <person name="Schmoeckel S.M."/>
            <person name="Li B."/>
            <person name="Borm T.J.A."/>
            <person name="Ohyanagi H."/>
            <person name="Mineta K."/>
            <person name="Michell C.T."/>
            <person name="Saber N."/>
            <person name="Kharbatia N.M."/>
            <person name="Rupper R.R."/>
            <person name="Sharp A.R."/>
            <person name="Dally N."/>
            <person name="Boughton B.A."/>
            <person name="Woo Y.H."/>
            <person name="Gao G."/>
            <person name="Schijlen E.G.W.M."/>
            <person name="Guo X."/>
            <person name="Momin A.A."/>
            <person name="Negrao S."/>
            <person name="Al-Babili S."/>
            <person name="Gehring C."/>
            <person name="Roessner U."/>
            <person name="Jung C."/>
            <person name="Murphy K."/>
            <person name="Arold S.T."/>
            <person name="Gojobori T."/>
            <person name="van der Linden C.G."/>
            <person name="van Loo E.N."/>
            <person name="Jellen E.N."/>
            <person name="Maughan P.J."/>
            <person name="Tester M."/>
        </authorList>
    </citation>
    <scope>NUCLEOTIDE SEQUENCE [LARGE SCALE GENOMIC DNA]</scope>
    <source>
        <strain evidence="3">cv. PI 614886</strain>
    </source>
</reference>
<accession>A0A803LHP2</accession>
<dbReference type="SMART" id="SM00271">
    <property type="entry name" value="DnaJ"/>
    <property type="match status" value="1"/>
</dbReference>
<evidence type="ECO:0000259" key="2">
    <source>
        <dbReference type="PROSITE" id="PS50076"/>
    </source>
</evidence>
<feature type="domain" description="J" evidence="2">
    <location>
        <begin position="2"/>
        <end position="87"/>
    </location>
</feature>
<evidence type="ECO:0000256" key="1">
    <source>
        <dbReference type="SAM" id="Coils"/>
    </source>
</evidence>
<dbReference type="OMA" id="MARERMM"/>
<keyword evidence="4" id="KW-1185">Reference proteome</keyword>
<dbReference type="EnsemblPlants" id="AUR62013489-RA">
    <property type="protein sequence ID" value="AUR62013489-RA:cds"/>
    <property type="gene ID" value="AUR62013489"/>
</dbReference>
<dbReference type="KEGG" id="cqi:110725442"/>
<name>A0A803LHP2_CHEQI</name>
<dbReference type="PROSITE" id="PS50076">
    <property type="entry name" value="DNAJ_2"/>
    <property type="match status" value="1"/>
</dbReference>
<dbReference type="Gramene" id="AUR62013489-RA">
    <property type="protein sequence ID" value="AUR62013489-RA:cds"/>
    <property type="gene ID" value="AUR62013489"/>
</dbReference>
<dbReference type="InterPro" id="IPR036869">
    <property type="entry name" value="J_dom_sf"/>
</dbReference>
<dbReference type="Gene3D" id="3.30.70.330">
    <property type="match status" value="1"/>
</dbReference>
<dbReference type="InterPro" id="IPR018253">
    <property type="entry name" value="DnaJ_domain_CS"/>
</dbReference>
<dbReference type="GO" id="GO:0003676">
    <property type="term" value="F:nucleic acid binding"/>
    <property type="evidence" value="ECO:0007669"/>
    <property type="project" value="InterPro"/>
</dbReference>
<sequence length="304" mass="36624">MDHYEVLGLSSVESVDCTKLTEAEIKAAYRKKALELHPDKISKKRKRDGITDDSDTVSSMTAAFQQLQSSYEVLMDKEARKRFDVVWLRRKQKKVRTGKMQEGMARKERERGKSFREQMRMARERMMSMRKELERIRKKAREWEMNVRKEKERQRKMEREWEESERVKKEMRMKVEREREENERKEEEAIKKVQEEERLVYEKKLKRIHDEENVRVFEEVWRVKARILRVTWNKVEFGEFSKVQIRDMFEVFGEVKEVRINKDLGKNGHALILMGSKQSVVAATVAKWVNHPKSPFLVRPLTLC</sequence>
<protein>
    <recommendedName>
        <fullName evidence="2">J domain-containing protein</fullName>
    </recommendedName>
</protein>
<dbReference type="PANTHER" id="PTHR45098">
    <property type="entry name" value="DNAJ DOMAIN CONTAINING PROTEIN, EXPRESSED"/>
    <property type="match status" value="1"/>
</dbReference>
<dbReference type="SUPFAM" id="SSF54928">
    <property type="entry name" value="RNA-binding domain, RBD"/>
    <property type="match status" value="1"/>
</dbReference>
<dbReference type="InterPro" id="IPR012677">
    <property type="entry name" value="Nucleotide-bd_a/b_plait_sf"/>
</dbReference>
<organism evidence="3 4">
    <name type="scientific">Chenopodium quinoa</name>
    <name type="common">Quinoa</name>
    <dbReference type="NCBI Taxonomy" id="63459"/>
    <lineage>
        <taxon>Eukaryota</taxon>
        <taxon>Viridiplantae</taxon>
        <taxon>Streptophyta</taxon>
        <taxon>Embryophyta</taxon>
        <taxon>Tracheophyta</taxon>
        <taxon>Spermatophyta</taxon>
        <taxon>Magnoliopsida</taxon>
        <taxon>eudicotyledons</taxon>
        <taxon>Gunneridae</taxon>
        <taxon>Pentapetalae</taxon>
        <taxon>Caryophyllales</taxon>
        <taxon>Chenopodiaceae</taxon>
        <taxon>Chenopodioideae</taxon>
        <taxon>Atripliceae</taxon>
        <taxon>Chenopodium</taxon>
    </lineage>
</organism>
<dbReference type="PROSITE" id="PS00636">
    <property type="entry name" value="DNAJ_1"/>
    <property type="match status" value="1"/>
</dbReference>
<evidence type="ECO:0000313" key="3">
    <source>
        <dbReference type="EnsemblPlants" id="AUR62013489-RA:cds"/>
    </source>
</evidence>
<dbReference type="PANTHER" id="PTHR45098:SF1">
    <property type="entry name" value="DNAJ DOMAIN CONTAINING PROTEIN, EXPRESSED"/>
    <property type="match status" value="1"/>
</dbReference>